<keyword evidence="2" id="KW-1185">Reference proteome</keyword>
<evidence type="ECO:0000313" key="1">
    <source>
        <dbReference type="EMBL" id="GLS73034.1"/>
    </source>
</evidence>
<gene>
    <name evidence="1" type="ORF">GCM10007890_50490</name>
</gene>
<evidence type="ECO:0000313" key="2">
    <source>
        <dbReference type="Proteomes" id="UP001157440"/>
    </source>
</evidence>
<dbReference type="Proteomes" id="UP001157440">
    <property type="component" value="Unassembled WGS sequence"/>
</dbReference>
<organism evidence="1 2">
    <name type="scientific">Methylobacterium tardum</name>
    <dbReference type="NCBI Taxonomy" id="374432"/>
    <lineage>
        <taxon>Bacteria</taxon>
        <taxon>Pseudomonadati</taxon>
        <taxon>Pseudomonadota</taxon>
        <taxon>Alphaproteobacteria</taxon>
        <taxon>Hyphomicrobiales</taxon>
        <taxon>Methylobacteriaceae</taxon>
        <taxon>Methylobacterium</taxon>
    </lineage>
</organism>
<name>A0AA37TFS6_9HYPH</name>
<sequence length="301" mass="33777">MQPSYERVWEGTAWQTYAHRLVQMRHGSENVQRVPDRVQGDHGLEFFTTDGCLFQCYAPEETVNTAKASSAMKNKATRDLGKVAKNASAIEILVKGIDIRRWFLLCPFLDDKSVVTHVRNKGKELAGKSLPFIHKNFEALVHSQDDFASEIENLRRSVLGPQIQIPIPDAADVALRAAGDAGEALNAKLSRAFPQLGPAALNDRAREFVRGLVYHENTMERLKRDYPNVWEQAYQTIDSEESRLRMVGADGSTPIAQLKHSLDRIEDGLRKDLPTLPQSTKTHMAQGVLASWLVRCPLDFS</sequence>
<protein>
    <submittedName>
        <fullName evidence="1">Uncharacterized protein</fullName>
    </submittedName>
</protein>
<dbReference type="AlphaFoldDB" id="A0AA37TFS6"/>
<proteinExistence type="predicted"/>
<reference evidence="2" key="1">
    <citation type="journal article" date="2019" name="Int. J. Syst. Evol. Microbiol.">
        <title>The Global Catalogue of Microorganisms (GCM) 10K type strain sequencing project: providing services to taxonomists for standard genome sequencing and annotation.</title>
        <authorList>
            <consortium name="The Broad Institute Genomics Platform"/>
            <consortium name="The Broad Institute Genome Sequencing Center for Infectious Disease"/>
            <person name="Wu L."/>
            <person name="Ma J."/>
        </authorList>
    </citation>
    <scope>NUCLEOTIDE SEQUENCE [LARGE SCALE GENOMIC DNA]</scope>
    <source>
        <strain evidence="2">NBRC 103632</strain>
    </source>
</reference>
<accession>A0AA37TFS6</accession>
<dbReference type="EMBL" id="BSPL01000023">
    <property type="protein sequence ID" value="GLS73034.1"/>
    <property type="molecule type" value="Genomic_DNA"/>
</dbReference>
<dbReference type="RefSeq" id="WP_238195127.1">
    <property type="nucleotide sequence ID" value="NZ_BPQZ01000003.1"/>
</dbReference>
<comment type="caution">
    <text evidence="1">The sequence shown here is derived from an EMBL/GenBank/DDBJ whole genome shotgun (WGS) entry which is preliminary data.</text>
</comment>